<organism evidence="1 2">
    <name type="scientific">Metallosphaera tengchongensis</name>
    <dbReference type="NCBI Taxonomy" id="1532350"/>
    <lineage>
        <taxon>Archaea</taxon>
        <taxon>Thermoproteota</taxon>
        <taxon>Thermoprotei</taxon>
        <taxon>Sulfolobales</taxon>
        <taxon>Sulfolobaceae</taxon>
        <taxon>Metallosphaera</taxon>
    </lineage>
</organism>
<keyword evidence="2" id="KW-1185">Reference proteome</keyword>
<accession>A0A6N0NYY1</accession>
<evidence type="ECO:0000313" key="1">
    <source>
        <dbReference type="EMBL" id="QKR00749.1"/>
    </source>
</evidence>
<sequence length="60" mass="6821">MFRKGEAYLKVTLHKERKGSEVKDGVAFYVSMAKVVVGKDDKQYVRTPTHIGGHHYRSLA</sequence>
<reference evidence="1 2" key="1">
    <citation type="submission" date="2020-02" db="EMBL/GenBank/DDBJ databases">
        <title>Comparative genome analysis reveals the metabolism and evolution of the thermophilic archaeal genus Metallosphaera.</title>
        <authorList>
            <person name="Jiang C."/>
        </authorList>
    </citation>
    <scope>NUCLEOTIDE SEQUENCE [LARGE SCALE GENOMIC DNA]</scope>
    <source>
        <strain evidence="1 2">Ric-A</strain>
    </source>
</reference>
<dbReference type="Proteomes" id="UP000509301">
    <property type="component" value="Chromosome"/>
</dbReference>
<protein>
    <recommendedName>
        <fullName evidence="3">Transposase</fullName>
    </recommendedName>
</protein>
<proteinExistence type="predicted"/>
<dbReference type="EMBL" id="CP049074">
    <property type="protein sequence ID" value="QKR00749.1"/>
    <property type="molecule type" value="Genomic_DNA"/>
</dbReference>
<dbReference type="KEGG" id="mten:GWK48_10430"/>
<dbReference type="AlphaFoldDB" id="A0A6N0NYY1"/>
<evidence type="ECO:0000313" key="2">
    <source>
        <dbReference type="Proteomes" id="UP000509301"/>
    </source>
</evidence>
<dbReference type="RefSeq" id="WP_174632071.1">
    <property type="nucleotide sequence ID" value="NZ_CP049074.1"/>
</dbReference>
<evidence type="ECO:0008006" key="3">
    <source>
        <dbReference type="Google" id="ProtNLM"/>
    </source>
</evidence>
<gene>
    <name evidence="1" type="ORF">GWK48_10430</name>
</gene>
<name>A0A6N0NYY1_9CREN</name>
<dbReference type="GeneID" id="55642363"/>